<proteinExistence type="predicted"/>
<sequence>MQSLHGISIPTKESEKVCPIHHVHLVYTDRVEPFCIKCTAERVEKEKRKAIDDFEINNVKRVLKHDSLVDLPEEYDCTFDNFEAQQGTKEAELKHRAKMIAYEAIKKTDKPIHAIFYGTPGEGKTHLAMSILNAVNDNANPPQKCLFIDINELINRIYSSFKNSNQLWTKDYAIKKLRSVDLLVLDDVGSESSMKSDTSEASNFIQEIMKKVLDGQKRLIITTNLTSQQLSQVYNPKIVSRMFAHSRGYAVDFSGIKDKRY</sequence>
<accession>A0A6A1Z798</accession>
<dbReference type="InterPro" id="IPR027417">
    <property type="entry name" value="P-loop_NTPase"/>
</dbReference>
<gene>
    <name evidence="2" type="ORF">F8251_04070</name>
</gene>
<dbReference type="PANTHER" id="PTHR30050:SF4">
    <property type="entry name" value="ATP-BINDING PROTEIN RV3427C IN INSERTION SEQUENCE-RELATED"/>
    <property type="match status" value="1"/>
</dbReference>
<dbReference type="Pfam" id="PF00308">
    <property type="entry name" value="Bac_DnaA"/>
    <property type="match status" value="1"/>
</dbReference>
<dbReference type="EMBL" id="WBOB01000013">
    <property type="protein sequence ID" value="KAB1977241.1"/>
    <property type="molecule type" value="Genomic_DNA"/>
</dbReference>
<dbReference type="Proteomes" id="UP000430323">
    <property type="component" value="Unassembled WGS sequence"/>
</dbReference>
<protein>
    <submittedName>
        <fullName evidence="2">AAA family ATPase</fullName>
    </submittedName>
</protein>
<dbReference type="CDD" id="cd00009">
    <property type="entry name" value="AAA"/>
    <property type="match status" value="1"/>
</dbReference>
<organism evidence="2 3">
    <name type="scientific">Lactobacillus crispatus</name>
    <dbReference type="NCBI Taxonomy" id="47770"/>
    <lineage>
        <taxon>Bacteria</taxon>
        <taxon>Bacillati</taxon>
        <taxon>Bacillota</taxon>
        <taxon>Bacilli</taxon>
        <taxon>Lactobacillales</taxon>
        <taxon>Lactobacillaceae</taxon>
        <taxon>Lactobacillus</taxon>
    </lineage>
</organism>
<feature type="domain" description="AAA+ ATPase" evidence="1">
    <location>
        <begin position="110"/>
        <end position="253"/>
    </location>
</feature>
<dbReference type="SUPFAM" id="SSF52540">
    <property type="entry name" value="P-loop containing nucleoside triphosphate hydrolases"/>
    <property type="match status" value="1"/>
</dbReference>
<dbReference type="RefSeq" id="WP_151495300.1">
    <property type="nucleotide sequence ID" value="NZ_JACCPL010000008.1"/>
</dbReference>
<dbReference type="InterPro" id="IPR013317">
    <property type="entry name" value="DnaA_dom"/>
</dbReference>
<dbReference type="GO" id="GO:0006260">
    <property type="term" value="P:DNA replication"/>
    <property type="evidence" value="ECO:0007669"/>
    <property type="project" value="TreeGrafter"/>
</dbReference>
<dbReference type="InterPro" id="IPR003593">
    <property type="entry name" value="AAA+_ATPase"/>
</dbReference>
<evidence type="ECO:0000259" key="1">
    <source>
        <dbReference type="SMART" id="SM00382"/>
    </source>
</evidence>
<dbReference type="AlphaFoldDB" id="A0A6A1Z798"/>
<dbReference type="SMART" id="SM00382">
    <property type="entry name" value="AAA"/>
    <property type="match status" value="1"/>
</dbReference>
<comment type="caution">
    <text evidence="2">The sequence shown here is derived from an EMBL/GenBank/DDBJ whole genome shotgun (WGS) entry which is preliminary data.</text>
</comment>
<evidence type="ECO:0000313" key="2">
    <source>
        <dbReference type="EMBL" id="KAB1977241.1"/>
    </source>
</evidence>
<evidence type="ECO:0000313" key="3">
    <source>
        <dbReference type="Proteomes" id="UP000430323"/>
    </source>
</evidence>
<dbReference type="Gene3D" id="3.40.50.300">
    <property type="entry name" value="P-loop containing nucleotide triphosphate hydrolases"/>
    <property type="match status" value="1"/>
</dbReference>
<reference evidence="2 3" key="1">
    <citation type="submission" date="2019-09" db="EMBL/GenBank/DDBJ databases">
        <title>Investigation of probiotic properties of different lactic acid bacteria.</title>
        <authorList>
            <person name="Jaomanjaka F."/>
            <person name="Blanc P."/>
        </authorList>
    </citation>
    <scope>NUCLEOTIDE SEQUENCE [LARGE SCALE GENOMIC DNA]</scope>
    <source>
        <strain evidence="2 3">BIO6272</strain>
    </source>
</reference>
<dbReference type="PANTHER" id="PTHR30050">
    <property type="entry name" value="CHROMOSOMAL REPLICATION INITIATOR PROTEIN DNAA"/>
    <property type="match status" value="1"/>
</dbReference>
<name>A0A6A1Z798_9LACO</name>